<dbReference type="InterPro" id="IPR017871">
    <property type="entry name" value="ABC_transporter-like_CS"/>
</dbReference>
<dbReference type="InterPro" id="IPR003593">
    <property type="entry name" value="AAA+_ATPase"/>
</dbReference>
<keyword evidence="1" id="KW-0813">Transport</keyword>
<dbReference type="GO" id="GO:0098796">
    <property type="term" value="C:membrane protein complex"/>
    <property type="evidence" value="ECO:0007669"/>
    <property type="project" value="UniProtKB-ARBA"/>
</dbReference>
<dbReference type="CDD" id="cd03255">
    <property type="entry name" value="ABC_MJ0796_LolCDE_FtsE"/>
    <property type="match status" value="1"/>
</dbReference>
<proteinExistence type="predicted"/>
<dbReference type="PROSITE" id="PS00211">
    <property type="entry name" value="ABC_TRANSPORTER_1"/>
    <property type="match status" value="1"/>
</dbReference>
<dbReference type="GO" id="GO:0016887">
    <property type="term" value="F:ATP hydrolysis activity"/>
    <property type="evidence" value="ECO:0007669"/>
    <property type="project" value="InterPro"/>
</dbReference>
<dbReference type="InterPro" id="IPR027417">
    <property type="entry name" value="P-loop_NTPase"/>
</dbReference>
<dbReference type="PANTHER" id="PTHR24220">
    <property type="entry name" value="IMPORT ATP-BINDING PROTEIN"/>
    <property type="match status" value="1"/>
</dbReference>
<keyword evidence="3 5" id="KW-0067">ATP-binding</keyword>
<comment type="caution">
    <text evidence="5">The sequence shown here is derived from an EMBL/GenBank/DDBJ whole genome shotgun (WGS) entry which is preliminary data.</text>
</comment>
<organism evidence="5">
    <name type="scientific">freshwater metagenome</name>
    <dbReference type="NCBI Taxonomy" id="449393"/>
    <lineage>
        <taxon>unclassified sequences</taxon>
        <taxon>metagenomes</taxon>
        <taxon>ecological metagenomes</taxon>
    </lineage>
</organism>
<evidence type="ECO:0000313" key="5">
    <source>
        <dbReference type="EMBL" id="KGA11416.1"/>
    </source>
</evidence>
<dbReference type="SUPFAM" id="SSF52540">
    <property type="entry name" value="P-loop containing nucleoside triphosphate hydrolases"/>
    <property type="match status" value="1"/>
</dbReference>
<dbReference type="FunFam" id="3.40.50.300:FF:000032">
    <property type="entry name" value="Export ABC transporter ATP-binding protein"/>
    <property type="match status" value="1"/>
</dbReference>
<dbReference type="Gene3D" id="3.40.50.300">
    <property type="entry name" value="P-loop containing nucleotide triphosphate hydrolases"/>
    <property type="match status" value="1"/>
</dbReference>
<evidence type="ECO:0000259" key="4">
    <source>
        <dbReference type="PROSITE" id="PS50893"/>
    </source>
</evidence>
<accession>A0A094QAX6</accession>
<feature type="domain" description="ABC transporter" evidence="4">
    <location>
        <begin position="13"/>
        <end position="246"/>
    </location>
</feature>
<dbReference type="InterPro" id="IPR015854">
    <property type="entry name" value="ABC_transpr_LolD-like"/>
</dbReference>
<dbReference type="EMBL" id="JNSL01000236">
    <property type="protein sequence ID" value="KGA11416.1"/>
    <property type="molecule type" value="Genomic_DNA"/>
</dbReference>
<dbReference type="InterPro" id="IPR017911">
    <property type="entry name" value="MacB-like_ATP-bd"/>
</dbReference>
<dbReference type="Pfam" id="PF00005">
    <property type="entry name" value="ABC_tran"/>
    <property type="match status" value="1"/>
</dbReference>
<evidence type="ECO:0000256" key="1">
    <source>
        <dbReference type="ARBA" id="ARBA00022448"/>
    </source>
</evidence>
<protein>
    <submittedName>
        <fullName evidence="5">Putative ABC transporter ATP-binding protein</fullName>
    </submittedName>
</protein>
<dbReference type="InterPro" id="IPR003439">
    <property type="entry name" value="ABC_transporter-like_ATP-bd"/>
</dbReference>
<name>A0A094QAX6_9ZZZZ</name>
<dbReference type="GO" id="GO:0005524">
    <property type="term" value="F:ATP binding"/>
    <property type="evidence" value="ECO:0007669"/>
    <property type="project" value="UniProtKB-KW"/>
</dbReference>
<dbReference type="SMART" id="SM00382">
    <property type="entry name" value="AAA"/>
    <property type="match status" value="1"/>
</dbReference>
<sequence>MTPQTLAVAASTISASKIYGSGEDAVYALNDVSVEFYEGQFTAIMGPSGSGKSTLMHCIAGLDELTKGSAIIDGVDLSTMKDKGLTELRREKIGFVFQSFNLVPTLTANENIRLPLMLGNDKGDEAWIQNVINTVHLQDRLTHRPSELSGGQQQRVAVARALASKPRIIFADEPTGNLDSTTGAEILSFMRKAVDELGQTIVMVTHDPVAAAYADRIIFLADGKVVNEMTEPTAAKVLDLMKTLGN</sequence>
<evidence type="ECO:0000256" key="2">
    <source>
        <dbReference type="ARBA" id="ARBA00022741"/>
    </source>
</evidence>
<keyword evidence="2" id="KW-0547">Nucleotide-binding</keyword>
<dbReference type="PANTHER" id="PTHR24220:SF685">
    <property type="entry name" value="ABC TRANSPORTER RELATED"/>
    <property type="match status" value="1"/>
</dbReference>
<dbReference type="GO" id="GO:0022857">
    <property type="term" value="F:transmembrane transporter activity"/>
    <property type="evidence" value="ECO:0007669"/>
    <property type="project" value="UniProtKB-ARBA"/>
</dbReference>
<dbReference type="AlphaFoldDB" id="A0A094QAX6"/>
<gene>
    <name evidence="5" type="ORF">GM51_22615</name>
</gene>
<dbReference type="PROSITE" id="PS50893">
    <property type="entry name" value="ABC_TRANSPORTER_2"/>
    <property type="match status" value="1"/>
</dbReference>
<evidence type="ECO:0000256" key="3">
    <source>
        <dbReference type="ARBA" id="ARBA00022840"/>
    </source>
</evidence>
<reference evidence="5" key="1">
    <citation type="submission" date="2014-06" db="EMBL/GenBank/DDBJ databases">
        <title>Key roles for freshwater Actinobacteria revealed by deep metagenomic sequencing.</title>
        <authorList>
            <person name="Ghai R."/>
            <person name="Mizuno C.M."/>
            <person name="Picazo A."/>
            <person name="Camacho A."/>
            <person name="Rodriguez-Valera F."/>
        </authorList>
    </citation>
    <scope>NUCLEOTIDE SEQUENCE</scope>
</reference>
<dbReference type="GO" id="GO:0005886">
    <property type="term" value="C:plasma membrane"/>
    <property type="evidence" value="ECO:0007669"/>
    <property type="project" value="TreeGrafter"/>
</dbReference>